<keyword evidence="2 7" id="KW-0489">Methyltransferase</keyword>
<dbReference type="Pfam" id="PF22435">
    <property type="entry name" value="MRM3-like_sub_bind"/>
    <property type="match status" value="1"/>
</dbReference>
<dbReference type="PANTHER" id="PTHR43191:SF2">
    <property type="entry name" value="RRNA METHYLTRANSFERASE 3, MITOCHONDRIAL"/>
    <property type="match status" value="1"/>
</dbReference>
<dbReference type="OrthoDB" id="9794400at2"/>
<dbReference type="Proteomes" id="UP000345527">
    <property type="component" value="Unassembled WGS sequence"/>
</dbReference>
<dbReference type="EMBL" id="RZOA01000002">
    <property type="protein sequence ID" value="KAA8824466.1"/>
    <property type="molecule type" value="Genomic_DNA"/>
</dbReference>
<evidence type="ECO:0000259" key="4">
    <source>
        <dbReference type="Pfam" id="PF00588"/>
    </source>
</evidence>
<evidence type="ECO:0000256" key="2">
    <source>
        <dbReference type="ARBA" id="ARBA00022603"/>
    </source>
</evidence>
<name>A0A5J5E0H8_9BIFI</name>
<dbReference type="RefSeq" id="WP_150353200.1">
    <property type="nucleotide sequence ID" value="NZ_RZNZ01000001.1"/>
</dbReference>
<evidence type="ECO:0000256" key="1">
    <source>
        <dbReference type="ARBA" id="ARBA00007228"/>
    </source>
</evidence>
<feature type="domain" description="MRM3-like substrate binding" evidence="5">
    <location>
        <begin position="14"/>
        <end position="106"/>
    </location>
</feature>
<dbReference type="AlphaFoldDB" id="A0A5J5E0H8"/>
<dbReference type="SUPFAM" id="SSF75217">
    <property type="entry name" value="alpha/beta knot"/>
    <property type="match status" value="1"/>
</dbReference>
<feature type="domain" description="tRNA/rRNA methyltransferase SpoU type" evidence="4">
    <location>
        <begin position="130"/>
        <end position="277"/>
    </location>
</feature>
<evidence type="ECO:0000256" key="3">
    <source>
        <dbReference type="ARBA" id="ARBA00022679"/>
    </source>
</evidence>
<evidence type="ECO:0000313" key="6">
    <source>
        <dbReference type="EMBL" id="KAA8822472.1"/>
    </source>
</evidence>
<dbReference type="SUPFAM" id="SSF55315">
    <property type="entry name" value="L30e-like"/>
    <property type="match status" value="1"/>
</dbReference>
<keyword evidence="9" id="KW-1185">Reference proteome</keyword>
<dbReference type="GO" id="GO:0008173">
    <property type="term" value="F:RNA methyltransferase activity"/>
    <property type="evidence" value="ECO:0007669"/>
    <property type="project" value="InterPro"/>
</dbReference>
<proteinExistence type="inferred from homology"/>
<comment type="similarity">
    <text evidence="1">Belongs to the class IV-like SAM-binding methyltransferase superfamily. RNA methyltransferase TrmH family.</text>
</comment>
<evidence type="ECO:0000259" key="5">
    <source>
        <dbReference type="Pfam" id="PF22435"/>
    </source>
</evidence>
<dbReference type="GO" id="GO:0032259">
    <property type="term" value="P:methylation"/>
    <property type="evidence" value="ECO:0007669"/>
    <property type="project" value="UniProtKB-KW"/>
</dbReference>
<dbReference type="InterPro" id="IPR029064">
    <property type="entry name" value="Ribosomal_eL30-like_sf"/>
</dbReference>
<dbReference type="InterPro" id="IPR001537">
    <property type="entry name" value="SpoU_MeTrfase"/>
</dbReference>
<dbReference type="GO" id="GO:0006396">
    <property type="term" value="P:RNA processing"/>
    <property type="evidence" value="ECO:0007669"/>
    <property type="project" value="InterPro"/>
</dbReference>
<evidence type="ECO:0000313" key="8">
    <source>
        <dbReference type="Proteomes" id="UP000345527"/>
    </source>
</evidence>
<sequence length="292" mass="31653">MPINTRVIDNPKSERVRRVADLASRKTRERSGRFLIEGPQSVREAVRWRPDAVQDLYVEVTQALGNDRPVSLTVQRIEDESQDSTIYVHHVTSQVMARISKDSQGIVAVGNLAAMETDPDDLELRGDALIAAFWQVRDPGNAGTVIRAADAAGCAAVILVDDCVDRLNPKTIRSTAGSLFHIPVLTMSTDGFFAFAHDRNVPVWAADVYGTPDRTPEQLPAVLADPKARKGPKAVLFGNEARGLETGELERCNRIVSIPIYGKAESLNLGTSAAVMLMSLAMSSHAGTILAV</sequence>
<protein>
    <submittedName>
        <fullName evidence="7">RNA methyltransferase</fullName>
    </submittedName>
</protein>
<organism evidence="7 8">
    <name type="scientific">Bifidobacterium vespertilionis</name>
    <dbReference type="NCBI Taxonomy" id="2562524"/>
    <lineage>
        <taxon>Bacteria</taxon>
        <taxon>Bacillati</taxon>
        <taxon>Actinomycetota</taxon>
        <taxon>Actinomycetes</taxon>
        <taxon>Bifidobacteriales</taxon>
        <taxon>Bifidobacteriaceae</taxon>
        <taxon>Bifidobacterium</taxon>
    </lineage>
</organism>
<keyword evidence="3 7" id="KW-0808">Transferase</keyword>
<reference evidence="8 9" key="1">
    <citation type="journal article" date="2019" name="Syst. Appl. Microbiol.">
        <title>Characterization of Bifidobacterium species in feaces of the Egyptian fruit bat: Description of B. vespertilionis sp. nov. and B. rousetti sp. nov.</title>
        <authorList>
            <person name="Modesto M."/>
            <person name="Satti M."/>
            <person name="Watanabe K."/>
            <person name="Puglisi E."/>
            <person name="Morelli L."/>
            <person name="Huang C.-H."/>
            <person name="Liou J.-S."/>
            <person name="Miyashita M."/>
            <person name="Tamura T."/>
            <person name="Saito S."/>
            <person name="Mori K."/>
            <person name="Huang L."/>
            <person name="Sciavilla P."/>
            <person name="Sandri C."/>
            <person name="Spiezio C."/>
            <person name="Vitali F."/>
            <person name="Cavalieri D."/>
            <person name="Perpetuini G."/>
            <person name="Tofalo R."/>
            <person name="Bonetti A."/>
            <person name="Arita M."/>
            <person name="Mattarelli P."/>
        </authorList>
    </citation>
    <scope>NUCLEOTIDE SEQUENCE [LARGE SCALE GENOMIC DNA]</scope>
    <source>
        <strain evidence="6 9">RST16</strain>
        <strain evidence="7 8">RST8</strain>
    </source>
</reference>
<dbReference type="EMBL" id="RZNZ01000001">
    <property type="protein sequence ID" value="KAA8822472.1"/>
    <property type="molecule type" value="Genomic_DNA"/>
</dbReference>
<dbReference type="Gene3D" id="3.40.1280.10">
    <property type="match status" value="1"/>
</dbReference>
<dbReference type="PANTHER" id="PTHR43191">
    <property type="entry name" value="RRNA METHYLTRANSFERASE 3"/>
    <property type="match status" value="1"/>
</dbReference>
<dbReference type="InterPro" id="IPR051259">
    <property type="entry name" value="rRNA_Methyltransferase"/>
</dbReference>
<evidence type="ECO:0000313" key="7">
    <source>
        <dbReference type="EMBL" id="KAA8824466.1"/>
    </source>
</evidence>
<comment type="caution">
    <text evidence="7">The sequence shown here is derived from an EMBL/GenBank/DDBJ whole genome shotgun (WGS) entry which is preliminary data.</text>
</comment>
<evidence type="ECO:0000313" key="9">
    <source>
        <dbReference type="Proteomes" id="UP000374630"/>
    </source>
</evidence>
<gene>
    <name evidence="7" type="ORF">EM848_01255</name>
    <name evidence="6" type="ORF">EMO90_00270</name>
</gene>
<dbReference type="InterPro" id="IPR053888">
    <property type="entry name" value="MRM3-like_sub_bind"/>
</dbReference>
<dbReference type="Pfam" id="PF00588">
    <property type="entry name" value="SpoU_methylase"/>
    <property type="match status" value="1"/>
</dbReference>
<dbReference type="InterPro" id="IPR029026">
    <property type="entry name" value="tRNA_m1G_MTases_N"/>
</dbReference>
<dbReference type="Gene3D" id="3.30.1330.30">
    <property type="match status" value="1"/>
</dbReference>
<dbReference type="InterPro" id="IPR029028">
    <property type="entry name" value="Alpha/beta_knot_MTases"/>
</dbReference>
<dbReference type="CDD" id="cd18095">
    <property type="entry name" value="SpoU-like_rRNA-MTase"/>
    <property type="match status" value="1"/>
</dbReference>
<accession>A0A5J5E0H8</accession>
<dbReference type="Proteomes" id="UP000374630">
    <property type="component" value="Unassembled WGS sequence"/>
</dbReference>
<dbReference type="GO" id="GO:0003723">
    <property type="term" value="F:RNA binding"/>
    <property type="evidence" value="ECO:0007669"/>
    <property type="project" value="InterPro"/>
</dbReference>